<evidence type="ECO:0000313" key="2">
    <source>
        <dbReference type="EMBL" id="PLW69171.1"/>
    </source>
</evidence>
<evidence type="ECO:0008006" key="4">
    <source>
        <dbReference type="Google" id="ProtNLM"/>
    </source>
</evidence>
<dbReference type="CDD" id="cd06558">
    <property type="entry name" value="crotonase-like"/>
    <property type="match status" value="1"/>
</dbReference>
<dbReference type="PROSITE" id="PS51257">
    <property type="entry name" value="PROKAR_LIPOPROTEIN"/>
    <property type="match status" value="1"/>
</dbReference>
<dbReference type="Proteomes" id="UP000235005">
    <property type="component" value="Unassembled WGS sequence"/>
</dbReference>
<protein>
    <recommendedName>
        <fullName evidence="4">Enoyl-CoA hydratase/isomerase family protein</fullName>
    </recommendedName>
</protein>
<dbReference type="AlphaFoldDB" id="A0A2N5X3V3"/>
<dbReference type="GO" id="GO:0003824">
    <property type="term" value="F:catalytic activity"/>
    <property type="evidence" value="ECO:0007669"/>
    <property type="project" value="UniProtKB-ARBA"/>
</dbReference>
<gene>
    <name evidence="2" type="ORF">C0039_08910</name>
</gene>
<dbReference type="EMBL" id="PKUS01000008">
    <property type="protein sequence ID" value="PLW69171.1"/>
    <property type="molecule type" value="Genomic_DNA"/>
</dbReference>
<dbReference type="RefSeq" id="WP_101517879.1">
    <property type="nucleotide sequence ID" value="NZ_PKUS01000008.1"/>
</dbReference>
<dbReference type="PANTHER" id="PTHR42964:SF1">
    <property type="entry name" value="POLYKETIDE BIOSYNTHESIS ENOYL-COA HYDRATASE PKSH-RELATED"/>
    <property type="match status" value="1"/>
</dbReference>
<comment type="similarity">
    <text evidence="1">Belongs to the enoyl-CoA hydratase/isomerase family.</text>
</comment>
<name>A0A2N5X3V3_9GAMM</name>
<keyword evidence="3" id="KW-1185">Reference proteome</keyword>
<accession>A0A2N5X3V3</accession>
<reference evidence="2 3" key="1">
    <citation type="submission" date="2018-01" db="EMBL/GenBank/DDBJ databases">
        <title>The draft genome sequence of Halioglobus lutimaris HF004.</title>
        <authorList>
            <person name="Du Z.-J."/>
            <person name="Shi M.-J."/>
        </authorList>
    </citation>
    <scope>NUCLEOTIDE SEQUENCE [LARGE SCALE GENOMIC DNA]</scope>
    <source>
        <strain evidence="2 3">HF004</strain>
    </source>
</reference>
<evidence type="ECO:0000313" key="3">
    <source>
        <dbReference type="Proteomes" id="UP000235005"/>
    </source>
</evidence>
<dbReference type="OrthoDB" id="5730382at2"/>
<dbReference type="InterPro" id="IPR051683">
    <property type="entry name" value="Enoyl-CoA_Hydratase/Isomerase"/>
</dbReference>
<dbReference type="SUPFAM" id="SSF52096">
    <property type="entry name" value="ClpP/crotonase"/>
    <property type="match status" value="1"/>
</dbReference>
<dbReference type="Pfam" id="PF00378">
    <property type="entry name" value="ECH_1"/>
    <property type="match status" value="1"/>
</dbReference>
<dbReference type="Gene3D" id="3.90.226.10">
    <property type="entry name" value="2-enoyl-CoA Hydratase, Chain A, domain 1"/>
    <property type="match status" value="1"/>
</dbReference>
<organism evidence="2 3">
    <name type="scientific">Pseudohalioglobus lutimaris</name>
    <dbReference type="NCBI Taxonomy" id="1737061"/>
    <lineage>
        <taxon>Bacteria</taxon>
        <taxon>Pseudomonadati</taxon>
        <taxon>Pseudomonadota</taxon>
        <taxon>Gammaproteobacteria</taxon>
        <taxon>Cellvibrionales</taxon>
        <taxon>Halieaceae</taxon>
        <taxon>Pseudohalioglobus</taxon>
    </lineage>
</organism>
<comment type="caution">
    <text evidence="2">The sequence shown here is derived from an EMBL/GenBank/DDBJ whole genome shotgun (WGS) entry which is preliminary data.</text>
</comment>
<dbReference type="InterPro" id="IPR001753">
    <property type="entry name" value="Enoyl-CoA_hydra/iso"/>
</dbReference>
<sequence>MPRSPHTLSPAALEELCRQPASAAQYSTLTGCPLVLLDLLEDSPVTEQQREPLGLALTHMSCPVIAVAPTGQRCQLTDKVDVVVSSRQEAEPLIRNISRHPLAAMTLVQLLRHNDRANVQDGLLAESLAYATLQAGGEFRHYLATRPSPPEPPPNPEPAVLVARQGNQLHLTLNRPQQHNAWSIAMRDALFEGLQLQAADDSISKTIVRGAGDCFCSGGALEEFGLATDMSEAHAVRSSRHVGGLVAALAERVEYRLHKACIGSGIELPAFAGSVIAKPNTFFHLPEITMGLIPGAGGTVSILKRIGRQRMAYLALSARRIRATTALEWGLIDAIDSTVD</sequence>
<proteinExistence type="inferred from homology"/>
<evidence type="ECO:0000256" key="1">
    <source>
        <dbReference type="ARBA" id="ARBA00005254"/>
    </source>
</evidence>
<dbReference type="PANTHER" id="PTHR42964">
    <property type="entry name" value="ENOYL-COA HYDRATASE"/>
    <property type="match status" value="1"/>
</dbReference>
<dbReference type="InterPro" id="IPR029045">
    <property type="entry name" value="ClpP/crotonase-like_dom_sf"/>
</dbReference>